<dbReference type="Proteomes" id="UP000238415">
    <property type="component" value="Unassembled WGS sequence"/>
</dbReference>
<dbReference type="EMBL" id="PVXM01000028">
    <property type="protein sequence ID" value="PRR72494.1"/>
    <property type="molecule type" value="Genomic_DNA"/>
</dbReference>
<organism evidence="2 3">
    <name type="scientific">Neomoorella humiferrea</name>
    <dbReference type="NCBI Taxonomy" id="676965"/>
    <lineage>
        <taxon>Bacteria</taxon>
        <taxon>Bacillati</taxon>
        <taxon>Bacillota</taxon>
        <taxon>Clostridia</taxon>
        <taxon>Neomoorellales</taxon>
        <taxon>Neomoorellaceae</taxon>
        <taxon>Neomoorella</taxon>
    </lineage>
</organism>
<dbReference type="OrthoDB" id="9809147at2"/>
<dbReference type="InterPro" id="IPR009501">
    <property type="entry name" value="UCP020269"/>
</dbReference>
<name>A0A2T0ARK9_9FIRM</name>
<dbReference type="SUPFAM" id="SSF100950">
    <property type="entry name" value="NagB/RpiA/CoA transferase-like"/>
    <property type="match status" value="1"/>
</dbReference>
<proteinExistence type="predicted"/>
<dbReference type="Pfam" id="PF02589">
    <property type="entry name" value="LUD_dom"/>
    <property type="match status" value="1"/>
</dbReference>
<dbReference type="InterPro" id="IPR037171">
    <property type="entry name" value="NagB/RpiA_transferase-like"/>
</dbReference>
<dbReference type="PANTHER" id="PTHR36179:SF2">
    <property type="entry name" value="LUD DOMAIN-CONTAINING PROTEIN"/>
    <property type="match status" value="1"/>
</dbReference>
<reference evidence="2 3" key="1">
    <citation type="submission" date="2018-03" db="EMBL/GenBank/DDBJ databases">
        <title>Genome sequence of Moorella humiferrea DSM 23265.</title>
        <authorList>
            <person name="Poehlein A."/>
            <person name="Daniel R."/>
        </authorList>
    </citation>
    <scope>NUCLEOTIDE SEQUENCE [LARGE SCALE GENOMIC DNA]</scope>
    <source>
        <strain evidence="2 3">DSM 23265</strain>
    </source>
</reference>
<feature type="domain" description="LUD" evidence="1">
    <location>
        <begin position="21"/>
        <end position="215"/>
    </location>
</feature>
<keyword evidence="3" id="KW-1185">Reference proteome</keyword>
<dbReference type="PANTHER" id="PTHR36179">
    <property type="entry name" value="LUD_DOM DOMAIN-CONTAINING PROTEIN"/>
    <property type="match status" value="1"/>
</dbReference>
<dbReference type="InterPro" id="IPR003741">
    <property type="entry name" value="LUD_dom"/>
</dbReference>
<sequence>MATIFTDFDQSIIWRHEQVAARVIEALKKRGFHASYCKTALDAREQVLNLIPSGATVGIGGSVTIRKMGLIEEIKNRGHEIFDHWIPGISQEEDLAIRRRQLTCDVFLTGCNAITLDGRLINIDFTGNRVAAMIFGPKKTILVAGINKIVRDVEAGLRRIKDVATPLNSHRRHWGKACAVAGHCVECNLPDKSCRVTTIIEMCPKGNPEFYIFLVGEECGY</sequence>
<evidence type="ECO:0000313" key="3">
    <source>
        <dbReference type="Proteomes" id="UP000238415"/>
    </source>
</evidence>
<evidence type="ECO:0000259" key="1">
    <source>
        <dbReference type="Pfam" id="PF02589"/>
    </source>
</evidence>
<accession>A0A2T0ARK9</accession>
<dbReference type="AlphaFoldDB" id="A0A2T0ARK9"/>
<dbReference type="PIRSF" id="PIRSF020269">
    <property type="entry name" value="DUF1121"/>
    <property type="match status" value="1"/>
</dbReference>
<protein>
    <recommendedName>
        <fullName evidence="1">LUD domain-containing protein</fullName>
    </recommendedName>
</protein>
<evidence type="ECO:0000313" key="2">
    <source>
        <dbReference type="EMBL" id="PRR72494.1"/>
    </source>
</evidence>
<dbReference type="RefSeq" id="WP_106005390.1">
    <property type="nucleotide sequence ID" value="NZ_CP136419.1"/>
</dbReference>
<gene>
    <name evidence="2" type="ORF">MOHU_14230</name>
</gene>
<comment type="caution">
    <text evidence="2">The sequence shown here is derived from an EMBL/GenBank/DDBJ whole genome shotgun (WGS) entry which is preliminary data.</text>
</comment>